<dbReference type="AlphaFoldDB" id="A0A5B7X5U0"/>
<dbReference type="Gene3D" id="3.30.530.20">
    <property type="match status" value="1"/>
</dbReference>
<dbReference type="CDD" id="cd07812">
    <property type="entry name" value="SRPBCC"/>
    <property type="match status" value="1"/>
</dbReference>
<sequence length="154" mass="18176">MKFSKQIIIDLPREEVFKKVEDPTNFKHWQKGFISYRHLSGKPGQEGSRAKLKYKMGKREISMIETIIKRAVPGKLHVSYEATGVFNIQKNYFQEEEKTRTLWIADYEFKFSGFMKLMGFFMPGAFKKQSLTYMKDFKNFAENGNRVNEYGKTN</sequence>
<dbReference type="KEGG" id="afla:FHG64_14095"/>
<dbReference type="Proteomes" id="UP000309016">
    <property type="component" value="Chromosome"/>
</dbReference>
<organism evidence="1 2">
    <name type="scientific">Antarcticibacterium flavum</name>
    <dbReference type="NCBI Taxonomy" id="2058175"/>
    <lineage>
        <taxon>Bacteria</taxon>
        <taxon>Pseudomonadati</taxon>
        <taxon>Bacteroidota</taxon>
        <taxon>Flavobacteriia</taxon>
        <taxon>Flavobacteriales</taxon>
        <taxon>Flavobacteriaceae</taxon>
        <taxon>Antarcticibacterium</taxon>
    </lineage>
</organism>
<evidence type="ECO:0000313" key="1">
    <source>
        <dbReference type="EMBL" id="QCY70445.1"/>
    </source>
</evidence>
<gene>
    <name evidence="1" type="ORF">FHG64_14095</name>
</gene>
<protein>
    <submittedName>
        <fullName evidence="1">SRPBCC family protein</fullName>
    </submittedName>
</protein>
<dbReference type="InterPro" id="IPR019587">
    <property type="entry name" value="Polyketide_cyclase/dehydratase"/>
</dbReference>
<dbReference type="RefSeq" id="WP_139067004.1">
    <property type="nucleotide sequence ID" value="NZ_CP040812.1"/>
</dbReference>
<dbReference type="InterPro" id="IPR023393">
    <property type="entry name" value="START-like_dom_sf"/>
</dbReference>
<keyword evidence="2" id="KW-1185">Reference proteome</keyword>
<evidence type="ECO:0000313" key="2">
    <source>
        <dbReference type="Proteomes" id="UP000309016"/>
    </source>
</evidence>
<dbReference type="SUPFAM" id="SSF55961">
    <property type="entry name" value="Bet v1-like"/>
    <property type="match status" value="1"/>
</dbReference>
<dbReference type="EMBL" id="CP040812">
    <property type="protein sequence ID" value="QCY70445.1"/>
    <property type="molecule type" value="Genomic_DNA"/>
</dbReference>
<proteinExistence type="predicted"/>
<reference evidence="1 2" key="1">
    <citation type="submission" date="2019-06" db="EMBL/GenBank/DDBJ databases">
        <title>Complete genome sequence of Antarcticibacterium flavum KCTC 52984T from an Antarctic marine sediment.</title>
        <authorList>
            <person name="Lee Y.M."/>
            <person name="Shin S.C."/>
        </authorList>
    </citation>
    <scope>NUCLEOTIDE SEQUENCE [LARGE SCALE GENOMIC DNA]</scope>
    <source>
        <strain evidence="1 2">KCTC 52984</strain>
    </source>
</reference>
<dbReference type="OrthoDB" id="411301at2"/>
<dbReference type="Pfam" id="PF10604">
    <property type="entry name" value="Polyketide_cyc2"/>
    <property type="match status" value="1"/>
</dbReference>
<accession>A0A5B7X5U0</accession>
<name>A0A5B7X5U0_9FLAO</name>